<dbReference type="Proteomes" id="UP000198960">
    <property type="component" value="Unassembled WGS sequence"/>
</dbReference>
<dbReference type="PANTHER" id="PTHR21240:SF28">
    <property type="entry name" value="ISO-OROTATE DECARBOXYLASE (EUROFUNG)"/>
    <property type="match status" value="1"/>
</dbReference>
<protein>
    <recommendedName>
        <fullName evidence="2">Amidohydrolase-related domain-containing protein</fullName>
    </recommendedName>
</protein>
<proteinExistence type="predicted"/>
<dbReference type="CDD" id="cd01292">
    <property type="entry name" value="metallo-dependent_hydrolases"/>
    <property type="match status" value="1"/>
</dbReference>
<keyword evidence="4" id="KW-1185">Reference proteome</keyword>
<dbReference type="GO" id="GO:0016787">
    <property type="term" value="F:hydrolase activity"/>
    <property type="evidence" value="ECO:0007669"/>
    <property type="project" value="InterPro"/>
</dbReference>
<dbReference type="Gene3D" id="3.20.20.140">
    <property type="entry name" value="Metal-dependent hydrolases"/>
    <property type="match status" value="1"/>
</dbReference>
<dbReference type="GO" id="GO:0016831">
    <property type="term" value="F:carboxy-lyase activity"/>
    <property type="evidence" value="ECO:0007669"/>
    <property type="project" value="InterPro"/>
</dbReference>
<evidence type="ECO:0000256" key="1">
    <source>
        <dbReference type="ARBA" id="ARBA00023239"/>
    </source>
</evidence>
<dbReference type="STRING" id="673521.SAMN05660991_00626"/>
<dbReference type="AlphaFoldDB" id="A0A1H8QII0"/>
<accession>A0A1H8QII0</accession>
<dbReference type="PANTHER" id="PTHR21240">
    <property type="entry name" value="2-AMINO-3-CARBOXYLMUCONATE-6-SEMIALDEHYDE DECARBOXYLASE"/>
    <property type="match status" value="1"/>
</dbReference>
<dbReference type="InterPro" id="IPR032466">
    <property type="entry name" value="Metal_Hydrolase"/>
</dbReference>
<keyword evidence="1" id="KW-0456">Lyase</keyword>
<gene>
    <name evidence="3" type="ORF">SAMN05660991_00626</name>
</gene>
<evidence type="ECO:0000313" key="3">
    <source>
        <dbReference type="EMBL" id="SEO54029.1"/>
    </source>
</evidence>
<dbReference type="GO" id="GO:0019748">
    <property type="term" value="P:secondary metabolic process"/>
    <property type="evidence" value="ECO:0007669"/>
    <property type="project" value="TreeGrafter"/>
</dbReference>
<dbReference type="Pfam" id="PF04909">
    <property type="entry name" value="Amidohydro_2"/>
    <property type="match status" value="1"/>
</dbReference>
<dbReference type="InterPro" id="IPR006680">
    <property type="entry name" value="Amidohydro-rel"/>
</dbReference>
<dbReference type="EMBL" id="FOEE01000002">
    <property type="protein sequence ID" value="SEO54029.1"/>
    <property type="molecule type" value="Genomic_DNA"/>
</dbReference>
<sequence length="281" mass="30009">MDRTSTVIIDVHCHAWPDALAERALGPRVPQLPRVGDGKISTLPGVLAASGVDRGVLLGIADTAKYVDGTNRFVGRSRGGSLFGFGTIHPDLPVEENLASLRRNDIRGVKLHSLFQGFAYSDPRVWDILEGLAADGIAVIAHVGAGGDRESNERATPGMIRDIVRQFPDLKMIACHFGGYHKLDEAEADLLGENVHLETSWPPTLATLAPERVREIISKHGADRIVFGSDWPMADPAKEIAAVKALGLSDEATEGILGGNFARLMGIDPDVPAPGPVEQAP</sequence>
<evidence type="ECO:0000259" key="2">
    <source>
        <dbReference type="Pfam" id="PF04909"/>
    </source>
</evidence>
<organism evidence="3 4">
    <name type="scientific">Trujillonella endophytica</name>
    <dbReference type="NCBI Taxonomy" id="673521"/>
    <lineage>
        <taxon>Bacteria</taxon>
        <taxon>Bacillati</taxon>
        <taxon>Actinomycetota</taxon>
        <taxon>Actinomycetes</taxon>
        <taxon>Geodermatophilales</taxon>
        <taxon>Geodermatophilaceae</taxon>
        <taxon>Trujillonella</taxon>
    </lineage>
</organism>
<reference evidence="4" key="1">
    <citation type="submission" date="2016-10" db="EMBL/GenBank/DDBJ databases">
        <authorList>
            <person name="Varghese N."/>
            <person name="Submissions S."/>
        </authorList>
    </citation>
    <scope>NUCLEOTIDE SEQUENCE [LARGE SCALE GENOMIC DNA]</scope>
    <source>
        <strain evidence="4">DSM 45413</strain>
    </source>
</reference>
<name>A0A1H8QII0_9ACTN</name>
<feature type="domain" description="Amidohydrolase-related" evidence="2">
    <location>
        <begin position="9"/>
        <end position="266"/>
    </location>
</feature>
<dbReference type="SUPFAM" id="SSF51556">
    <property type="entry name" value="Metallo-dependent hydrolases"/>
    <property type="match status" value="1"/>
</dbReference>
<evidence type="ECO:0000313" key="4">
    <source>
        <dbReference type="Proteomes" id="UP000198960"/>
    </source>
</evidence>
<dbReference type="GO" id="GO:0005737">
    <property type="term" value="C:cytoplasm"/>
    <property type="evidence" value="ECO:0007669"/>
    <property type="project" value="TreeGrafter"/>
</dbReference>
<dbReference type="RefSeq" id="WP_211435464.1">
    <property type="nucleotide sequence ID" value="NZ_FOEE01000002.1"/>
</dbReference>
<dbReference type="InterPro" id="IPR032465">
    <property type="entry name" value="ACMSD"/>
</dbReference>